<dbReference type="GO" id="GO:0004518">
    <property type="term" value="F:nuclease activity"/>
    <property type="evidence" value="ECO:0007669"/>
    <property type="project" value="UniProtKB-KW"/>
</dbReference>
<dbReference type="EMBL" id="FOGC01000003">
    <property type="protein sequence ID" value="SEQ50847.1"/>
    <property type="molecule type" value="Genomic_DNA"/>
</dbReference>
<evidence type="ECO:0000313" key="11">
    <source>
        <dbReference type="EMBL" id="SEQ50847.1"/>
    </source>
</evidence>
<dbReference type="InterPro" id="IPR050066">
    <property type="entry name" value="UvrABC_protein_C"/>
</dbReference>
<dbReference type="Proteomes" id="UP000242515">
    <property type="component" value="Unassembled WGS sequence"/>
</dbReference>
<organism evidence="11 12">
    <name type="scientific">Rosenbergiella nectarea</name>
    <dbReference type="NCBI Taxonomy" id="988801"/>
    <lineage>
        <taxon>Bacteria</taxon>
        <taxon>Pseudomonadati</taxon>
        <taxon>Pseudomonadota</taxon>
        <taxon>Gammaproteobacteria</taxon>
        <taxon>Enterobacterales</taxon>
        <taxon>Erwiniaceae</taxon>
        <taxon>Rosenbergiella</taxon>
    </lineage>
</organism>
<gene>
    <name evidence="11" type="ORF">SAMN05216522_103263</name>
</gene>
<evidence type="ECO:0000256" key="5">
    <source>
        <dbReference type="ARBA" id="ARBA00023204"/>
    </source>
</evidence>
<dbReference type="RefSeq" id="WP_230527320.1">
    <property type="nucleotide sequence ID" value="NZ_FOGC01000003.1"/>
</dbReference>
<evidence type="ECO:0000256" key="8">
    <source>
        <dbReference type="ARBA" id="ARBA00042138"/>
    </source>
</evidence>
<dbReference type="CDD" id="cd10434">
    <property type="entry name" value="GIY-YIG_UvrC_Cho"/>
    <property type="match status" value="1"/>
</dbReference>
<evidence type="ECO:0000256" key="1">
    <source>
        <dbReference type="ARBA" id="ARBA00022763"/>
    </source>
</evidence>
<keyword evidence="3" id="KW-0378">Hydrolase</keyword>
<reference evidence="12" key="1">
    <citation type="submission" date="2016-10" db="EMBL/GenBank/DDBJ databases">
        <authorList>
            <person name="Varghese N."/>
            <person name="Submissions S."/>
        </authorList>
    </citation>
    <scope>NUCLEOTIDE SEQUENCE [LARGE SCALE GENOMIC DNA]</scope>
    <source>
        <strain evidence="12">8N4</strain>
    </source>
</reference>
<dbReference type="AlphaFoldDB" id="A0A1H9GL81"/>
<dbReference type="SUPFAM" id="SSF82771">
    <property type="entry name" value="GIY-YIG endonuclease"/>
    <property type="match status" value="1"/>
</dbReference>
<dbReference type="GO" id="GO:0009432">
    <property type="term" value="P:SOS response"/>
    <property type="evidence" value="ECO:0007669"/>
    <property type="project" value="UniProtKB-KW"/>
</dbReference>
<dbReference type="STRING" id="988801.SAMN05216522_103263"/>
<keyword evidence="12" id="KW-1185">Reference proteome</keyword>
<protein>
    <recommendedName>
        <fullName evidence="7">Excinuclease cho</fullName>
    </recommendedName>
    <alternativeName>
        <fullName evidence="9">Endonuclease cho</fullName>
    </alternativeName>
    <alternativeName>
        <fullName evidence="8">UvrC homolog protein</fullName>
    </alternativeName>
</protein>
<sequence>MAREHDTELYRYPQQLRDTLAHLPSTPGVYFFWASNSHVPLYIGKSVNIRSRVLSHLRTVREAKLLRQTDRITYTETAGDIGAQLLEATLIKQLIPLHNKQLRKQRSLFTLQWNEPRIAFVSSTEHNFARTPNLYGLFRNKRSAMEFIQNLADEHQLCLATLGVETAQRGRGCFRSMLGKCRGVCQGKETLEQHSRRVIQALSAWQIKMWPYKGRVAIHEQREGFNDYHIIDHWRYINTVDTLTVVPQTQHENSFDGDSYRILCRALFSGVEVIPLDE</sequence>
<evidence type="ECO:0000256" key="3">
    <source>
        <dbReference type="ARBA" id="ARBA00022801"/>
    </source>
</evidence>
<dbReference type="InterPro" id="IPR035901">
    <property type="entry name" value="GIY-YIG_endonuc_sf"/>
</dbReference>
<keyword evidence="5" id="KW-0234">DNA repair</keyword>
<evidence type="ECO:0000256" key="7">
    <source>
        <dbReference type="ARBA" id="ARBA00040756"/>
    </source>
</evidence>
<dbReference type="InterPro" id="IPR000305">
    <property type="entry name" value="GIY-YIG_endonuc"/>
</dbReference>
<name>A0A1H9GL81_9GAMM</name>
<dbReference type="PANTHER" id="PTHR30562:SF10">
    <property type="entry name" value="EXCINUCLEASE CHO"/>
    <property type="match status" value="1"/>
</dbReference>
<keyword evidence="6" id="KW-0742">SOS response</keyword>
<evidence type="ECO:0000256" key="2">
    <source>
        <dbReference type="ARBA" id="ARBA00022769"/>
    </source>
</evidence>
<feature type="domain" description="GIY-YIG" evidence="10">
    <location>
        <begin position="25"/>
        <end position="100"/>
    </location>
</feature>
<evidence type="ECO:0000256" key="4">
    <source>
        <dbReference type="ARBA" id="ARBA00022881"/>
    </source>
</evidence>
<evidence type="ECO:0000313" key="12">
    <source>
        <dbReference type="Proteomes" id="UP000242515"/>
    </source>
</evidence>
<dbReference type="PANTHER" id="PTHR30562">
    <property type="entry name" value="UVRC/OXIDOREDUCTASE"/>
    <property type="match status" value="1"/>
</dbReference>
<dbReference type="Gene3D" id="3.40.1440.10">
    <property type="entry name" value="GIY-YIG endonuclease"/>
    <property type="match status" value="1"/>
</dbReference>
<dbReference type="InterPro" id="IPR047296">
    <property type="entry name" value="GIY-YIG_UvrC_Cho"/>
</dbReference>
<dbReference type="GO" id="GO:0009380">
    <property type="term" value="C:excinuclease repair complex"/>
    <property type="evidence" value="ECO:0007669"/>
    <property type="project" value="TreeGrafter"/>
</dbReference>
<evidence type="ECO:0000256" key="9">
    <source>
        <dbReference type="ARBA" id="ARBA00042732"/>
    </source>
</evidence>
<dbReference type="PROSITE" id="PS50164">
    <property type="entry name" value="GIY_YIG"/>
    <property type="match status" value="1"/>
</dbReference>
<proteinExistence type="predicted"/>
<evidence type="ECO:0000256" key="6">
    <source>
        <dbReference type="ARBA" id="ARBA00023236"/>
    </source>
</evidence>
<keyword evidence="4" id="KW-0267">Excision nuclease</keyword>
<dbReference type="GO" id="GO:0016787">
    <property type="term" value="F:hydrolase activity"/>
    <property type="evidence" value="ECO:0007669"/>
    <property type="project" value="UniProtKB-KW"/>
</dbReference>
<accession>A0A1H9GL81</accession>
<dbReference type="SMART" id="SM00465">
    <property type="entry name" value="GIYc"/>
    <property type="match status" value="1"/>
</dbReference>
<keyword evidence="1" id="KW-0227">DNA damage</keyword>
<dbReference type="GO" id="GO:0006289">
    <property type="term" value="P:nucleotide-excision repair"/>
    <property type="evidence" value="ECO:0007669"/>
    <property type="project" value="InterPro"/>
</dbReference>
<evidence type="ECO:0000259" key="10">
    <source>
        <dbReference type="PROSITE" id="PS50164"/>
    </source>
</evidence>
<keyword evidence="2" id="KW-0228">DNA excision</keyword>